<dbReference type="Proteomes" id="UP000297777">
    <property type="component" value="Unassembled WGS sequence"/>
</dbReference>
<feature type="compositionally biased region" description="Low complexity" evidence="1">
    <location>
        <begin position="25"/>
        <end position="38"/>
    </location>
</feature>
<feature type="compositionally biased region" description="Basic and acidic residues" evidence="1">
    <location>
        <begin position="66"/>
        <end position="77"/>
    </location>
</feature>
<reference evidence="2 3" key="1">
    <citation type="submission" date="2017-12" db="EMBL/GenBank/DDBJ databases">
        <title>Comparative genomics of Botrytis spp.</title>
        <authorList>
            <person name="Valero-Jimenez C.A."/>
            <person name="Tapia P."/>
            <person name="Veloso J."/>
            <person name="Silva-Moreno E."/>
            <person name="Staats M."/>
            <person name="Valdes J.H."/>
            <person name="Van Kan J.A.L."/>
        </authorList>
    </citation>
    <scope>NUCLEOTIDE SEQUENCE [LARGE SCALE GENOMIC DNA]</scope>
    <source>
        <strain evidence="2 3">Bt9001</strain>
    </source>
</reference>
<evidence type="ECO:0000313" key="2">
    <source>
        <dbReference type="EMBL" id="TGO10069.1"/>
    </source>
</evidence>
<sequence length="85" mass="9342">MPANNQKHSSTGQKPKSGPKKAPKKTTTQPKTVNTGQTQQSTSDHSNQTASAQILRESLRASPEPITEKYQAREASTRKPYYTIS</sequence>
<protein>
    <submittedName>
        <fullName evidence="2">Uncharacterized protein</fullName>
    </submittedName>
</protein>
<dbReference type="EMBL" id="PQXH01000145">
    <property type="protein sequence ID" value="TGO10069.1"/>
    <property type="molecule type" value="Genomic_DNA"/>
</dbReference>
<feature type="region of interest" description="Disordered" evidence="1">
    <location>
        <begin position="1"/>
        <end position="85"/>
    </location>
</feature>
<comment type="caution">
    <text evidence="2">The sequence shown here is derived from an EMBL/GenBank/DDBJ whole genome shotgun (WGS) entry which is preliminary data.</text>
</comment>
<proteinExistence type="predicted"/>
<organism evidence="2 3">
    <name type="scientific">Botrytis tulipae</name>
    <dbReference type="NCBI Taxonomy" id="87230"/>
    <lineage>
        <taxon>Eukaryota</taxon>
        <taxon>Fungi</taxon>
        <taxon>Dikarya</taxon>
        <taxon>Ascomycota</taxon>
        <taxon>Pezizomycotina</taxon>
        <taxon>Leotiomycetes</taxon>
        <taxon>Helotiales</taxon>
        <taxon>Sclerotiniaceae</taxon>
        <taxon>Botrytis</taxon>
    </lineage>
</organism>
<evidence type="ECO:0000313" key="3">
    <source>
        <dbReference type="Proteomes" id="UP000297777"/>
    </source>
</evidence>
<gene>
    <name evidence="2" type="ORF">BTUL_0145g00160</name>
</gene>
<keyword evidence="3" id="KW-1185">Reference proteome</keyword>
<feature type="compositionally biased region" description="Polar residues" evidence="1">
    <location>
        <begin position="39"/>
        <end position="52"/>
    </location>
</feature>
<accession>A0A4Z1EFQ2</accession>
<evidence type="ECO:0000256" key="1">
    <source>
        <dbReference type="SAM" id="MobiDB-lite"/>
    </source>
</evidence>
<feature type="compositionally biased region" description="Polar residues" evidence="1">
    <location>
        <begin position="1"/>
        <end position="11"/>
    </location>
</feature>
<dbReference type="AlphaFoldDB" id="A0A4Z1EFQ2"/>
<name>A0A4Z1EFQ2_9HELO</name>